<reference evidence="1 2" key="1">
    <citation type="submission" date="2016-06" db="EMBL/GenBank/DDBJ databases">
        <title>Draft genome of Haemophilus haemolyticus CCUG 24149.</title>
        <authorList>
            <person name="Engstrom-Jakobsson H."/>
            <person name="Salva-Serra F."/>
            <person name="Thorell K."/>
            <person name="Gonzales-Siles L."/>
            <person name="Karlsson R."/>
            <person name="Boulund F."/>
            <person name="Engstrand L."/>
            <person name="Kristiansson E."/>
            <person name="Moore E."/>
        </authorList>
    </citation>
    <scope>NUCLEOTIDE SEQUENCE [LARGE SCALE GENOMIC DNA]</scope>
    <source>
        <strain evidence="1 2">CCUG 24149</strain>
    </source>
</reference>
<proteinExistence type="predicted"/>
<evidence type="ECO:0008006" key="3">
    <source>
        <dbReference type="Google" id="ProtNLM"/>
    </source>
</evidence>
<sequence length="304" mass="36311">MSTKNNFIFPTYVQMYPYSKDRPFLKQVREKLRYYGYKWLYQKQCSQLVDFLNTETEWQPLFTQDYYRVNTVLTTFCDKRFSASERLTAITENLRLAEEKMGRSLCQQLLEQQNIVLTQLTDDLRLSLSINHIDPFEGYFSINIRNQHNERVYDASFTFFSPNKLLIASIQGPSSENAQELVKQATKALHGMRPMFLLVNAFKMLAEKWQCELVGIPHKAQGKYRLSARSKILFNYDEFWQENQGEYRHNYWQLPLDIERKQLEDIASKKRSMYRKRYEMLDQMALDIRQLFGAQYSKVQSKFS</sequence>
<comment type="caution">
    <text evidence="1">The sequence shown here is derived from an EMBL/GenBank/DDBJ whole genome shotgun (WGS) entry which is preliminary data.</text>
</comment>
<dbReference type="OrthoDB" id="6835762at2"/>
<dbReference type="Proteomes" id="UP000092611">
    <property type="component" value="Unassembled WGS sequence"/>
</dbReference>
<organism evidence="1 2">
    <name type="scientific">Haemophilus haemolyticus</name>
    <dbReference type="NCBI Taxonomy" id="726"/>
    <lineage>
        <taxon>Bacteria</taxon>
        <taxon>Pseudomonadati</taxon>
        <taxon>Pseudomonadota</taxon>
        <taxon>Gammaproteobacteria</taxon>
        <taxon>Pasteurellales</taxon>
        <taxon>Pasteurellaceae</taxon>
        <taxon>Haemophilus</taxon>
    </lineage>
</organism>
<gene>
    <name evidence="1" type="ORF">A9Z62_02455</name>
</gene>
<dbReference type="InterPro" id="IPR007488">
    <property type="entry name" value="DUF535"/>
</dbReference>
<dbReference type="GO" id="GO:0006974">
    <property type="term" value="P:DNA damage response"/>
    <property type="evidence" value="ECO:0007669"/>
    <property type="project" value="TreeGrafter"/>
</dbReference>
<accession>A0A1B8PDU3</accession>
<dbReference type="RefSeq" id="WP_046943088.1">
    <property type="nucleotide sequence ID" value="NZ_LCTJ01000062.1"/>
</dbReference>
<dbReference type="PATRIC" id="fig|726.55.peg.1515"/>
<protein>
    <recommendedName>
        <fullName evidence="3">DUF535 domain-containing protein</fullName>
    </recommendedName>
</protein>
<dbReference type="AlphaFoldDB" id="A0A1B8PDU3"/>
<dbReference type="EMBL" id="LZDL01000027">
    <property type="protein sequence ID" value="OBX46117.1"/>
    <property type="molecule type" value="Genomic_DNA"/>
</dbReference>
<evidence type="ECO:0000313" key="1">
    <source>
        <dbReference type="EMBL" id="OBX46117.1"/>
    </source>
</evidence>
<dbReference type="Pfam" id="PF04393">
    <property type="entry name" value="DUF535"/>
    <property type="match status" value="1"/>
</dbReference>
<evidence type="ECO:0000313" key="2">
    <source>
        <dbReference type="Proteomes" id="UP000092611"/>
    </source>
</evidence>
<dbReference type="PANTHER" id="PTHR38785">
    <property type="entry name" value="HOMOLOG OF VIRK"/>
    <property type="match status" value="1"/>
</dbReference>
<dbReference type="PANTHER" id="PTHR38785:SF1">
    <property type="entry name" value="HOMOLOG OF VIRK"/>
    <property type="match status" value="1"/>
</dbReference>
<name>A0A1B8PDU3_HAEHA</name>